<proteinExistence type="predicted"/>
<evidence type="ECO:0008006" key="4">
    <source>
        <dbReference type="Google" id="ProtNLM"/>
    </source>
</evidence>
<dbReference type="EMBL" id="PQWB01000017">
    <property type="protein sequence ID" value="POZ62964.1"/>
    <property type="molecule type" value="Genomic_DNA"/>
</dbReference>
<dbReference type="Gene3D" id="2.60.120.920">
    <property type="match status" value="1"/>
</dbReference>
<evidence type="ECO:0000313" key="3">
    <source>
        <dbReference type="Proteomes" id="UP000237082"/>
    </source>
</evidence>
<evidence type="ECO:0000313" key="2">
    <source>
        <dbReference type="EMBL" id="POZ62964.1"/>
    </source>
</evidence>
<feature type="chain" id="PRO_5015391915" description="B30.2/SPRY domain-containing protein" evidence="1">
    <location>
        <begin position="21"/>
        <end position="314"/>
    </location>
</feature>
<reference evidence="3" key="1">
    <citation type="submission" date="2018-02" db="EMBL/GenBank/DDBJ databases">
        <authorList>
            <person name="O'Hara-Hanley K."/>
            <person name="Soby S."/>
        </authorList>
    </citation>
    <scope>NUCLEOTIDE SEQUENCE [LARGE SCALE GENOMIC DNA]</scope>
    <source>
        <strain evidence="3">MWU14-2602</strain>
    </source>
</reference>
<feature type="signal peptide" evidence="1">
    <location>
        <begin position="1"/>
        <end position="20"/>
    </location>
</feature>
<gene>
    <name evidence="2" type="ORF">C2I19_03910</name>
</gene>
<dbReference type="Proteomes" id="UP000237082">
    <property type="component" value="Unassembled WGS sequence"/>
</dbReference>
<comment type="caution">
    <text evidence="2">The sequence shown here is derived from an EMBL/GenBank/DDBJ whole genome shotgun (WGS) entry which is preliminary data.</text>
</comment>
<keyword evidence="3" id="KW-1185">Reference proteome</keyword>
<dbReference type="SUPFAM" id="SSF49899">
    <property type="entry name" value="Concanavalin A-like lectins/glucanases"/>
    <property type="match status" value="1"/>
</dbReference>
<name>A0A2S5DIU4_9NEIS</name>
<keyword evidence="1" id="KW-0732">Signal</keyword>
<dbReference type="RefSeq" id="WP_103901411.1">
    <property type="nucleotide sequence ID" value="NZ_PQWB01000017.1"/>
</dbReference>
<dbReference type="OrthoDB" id="9803104at2"/>
<evidence type="ECO:0000256" key="1">
    <source>
        <dbReference type="SAM" id="SignalP"/>
    </source>
</evidence>
<organism evidence="2 3">
    <name type="scientific">Chromobacterium alticapitis</name>
    <dbReference type="NCBI Taxonomy" id="2073169"/>
    <lineage>
        <taxon>Bacteria</taxon>
        <taxon>Pseudomonadati</taxon>
        <taxon>Pseudomonadota</taxon>
        <taxon>Betaproteobacteria</taxon>
        <taxon>Neisseriales</taxon>
        <taxon>Chromobacteriaceae</taxon>
        <taxon>Chromobacterium</taxon>
    </lineage>
</organism>
<dbReference type="Gene3D" id="2.60.40.10">
    <property type="entry name" value="Immunoglobulins"/>
    <property type="match status" value="1"/>
</dbReference>
<dbReference type="AlphaFoldDB" id="A0A2S5DIU4"/>
<accession>A0A2S5DIU4</accession>
<dbReference type="InterPro" id="IPR013783">
    <property type="entry name" value="Ig-like_fold"/>
</dbReference>
<dbReference type="InterPro" id="IPR013320">
    <property type="entry name" value="ConA-like_dom_sf"/>
</dbReference>
<sequence length="314" mass="31324">MYRKTTMLALTSLLAGQAMAAQFVVSESRNFPPAPAVGKPSPSLVTVKLLNIGSAGSMISPTLGGYNPGDFSVAANSCADIAVNGGCQISFGFTPSAAGTRSATVMLGATLITLYGTSNSGIGNGFSRSGACASGAASGCASFSSGTLQVTASGSAAVAANVCKSSGKWYFEMTPTQLSGNAASRALLAGWATNPPGPQLTGNGITGSGTYAVENDQAWGIGSTRTAETLINKTAIAKLAPIGYAFDADAGTLSVYNGGKAPYAVIYTGMARGNYCPAALATGALYNNTSSGAFNFGGSNFAYPVPAGFHAGVW</sequence>
<protein>
    <recommendedName>
        <fullName evidence="4">B30.2/SPRY domain-containing protein</fullName>
    </recommendedName>
</protein>
<dbReference type="InterPro" id="IPR043136">
    <property type="entry name" value="B30.2/SPRY_sf"/>
</dbReference>